<evidence type="ECO:0000313" key="2">
    <source>
        <dbReference type="Proteomes" id="UP000603141"/>
    </source>
</evidence>
<reference evidence="1" key="1">
    <citation type="submission" date="2021-01" db="EMBL/GenBank/DDBJ databases">
        <title>Modified the classification status of verrucomicrobia.</title>
        <authorList>
            <person name="Feng X."/>
        </authorList>
    </citation>
    <scope>NUCLEOTIDE SEQUENCE</scope>
    <source>
        <strain evidence="1">KCTC 22041</strain>
    </source>
</reference>
<evidence type="ECO:0000313" key="1">
    <source>
        <dbReference type="EMBL" id="MBK1881429.1"/>
    </source>
</evidence>
<keyword evidence="2" id="KW-1185">Reference proteome</keyword>
<dbReference type="RefSeq" id="WP_200267635.1">
    <property type="nucleotide sequence ID" value="NZ_JAENIJ010000004.1"/>
</dbReference>
<accession>A0A934S5A8</accession>
<dbReference type="Proteomes" id="UP000603141">
    <property type="component" value="Unassembled WGS sequence"/>
</dbReference>
<sequence length="130" mass="14756">MQSSPNPIETLKIVRQRLLKLHRELIHSERKVYEQSAGTIPSSAAFLDLLTRDPWFEWLRPISQKIATIDDALADRKNPLTDEAGQFLIDQVRDFMIPDGAASGFRQNLDSAIQRDPDVAHAYAELRSSL</sequence>
<dbReference type="AlphaFoldDB" id="A0A934S5A8"/>
<name>A0A934S5A8_9BACT</name>
<gene>
    <name evidence="1" type="ORF">JIN85_03315</name>
</gene>
<comment type="caution">
    <text evidence="1">The sequence shown here is derived from an EMBL/GenBank/DDBJ whole genome shotgun (WGS) entry which is preliminary data.</text>
</comment>
<dbReference type="EMBL" id="JAENIJ010000004">
    <property type="protein sequence ID" value="MBK1881429.1"/>
    <property type="molecule type" value="Genomic_DNA"/>
</dbReference>
<protein>
    <submittedName>
        <fullName evidence="1">Uncharacterized protein</fullName>
    </submittedName>
</protein>
<proteinExistence type="predicted"/>
<organism evidence="1 2">
    <name type="scientific">Luteolibacter pohnpeiensis</name>
    <dbReference type="NCBI Taxonomy" id="454153"/>
    <lineage>
        <taxon>Bacteria</taxon>
        <taxon>Pseudomonadati</taxon>
        <taxon>Verrucomicrobiota</taxon>
        <taxon>Verrucomicrobiia</taxon>
        <taxon>Verrucomicrobiales</taxon>
        <taxon>Verrucomicrobiaceae</taxon>
        <taxon>Luteolibacter</taxon>
    </lineage>
</organism>